<evidence type="ECO:0000256" key="3">
    <source>
        <dbReference type="SAM" id="SignalP"/>
    </source>
</evidence>
<feature type="domain" description="FimV N-terminal" evidence="4">
    <location>
        <begin position="24"/>
        <end position="121"/>
    </location>
</feature>
<name>A0AAE8GCB1_ACIPI</name>
<protein>
    <recommendedName>
        <fullName evidence="4">FimV N-terminal domain-containing protein</fullName>
    </recommendedName>
</protein>
<evidence type="ECO:0000313" key="5">
    <source>
        <dbReference type="EMBL" id="RZH29057.1"/>
    </source>
</evidence>
<accession>A0AAE8GCB1</accession>
<evidence type="ECO:0000256" key="1">
    <source>
        <dbReference type="SAM" id="Coils"/>
    </source>
</evidence>
<dbReference type="Proteomes" id="UP000294065">
    <property type="component" value="Unassembled WGS sequence"/>
</dbReference>
<feature type="compositionally biased region" description="Low complexity" evidence="2">
    <location>
        <begin position="164"/>
        <end position="173"/>
    </location>
</feature>
<reference evidence="5 6" key="1">
    <citation type="submission" date="2019-02" db="EMBL/GenBank/DDBJ databases">
        <title>The Batch Genome Submission of Acinetobacter spp. strains.</title>
        <authorList>
            <person name="Qin J."/>
            <person name="Hu Y."/>
            <person name="Ye H."/>
            <person name="Wei L."/>
            <person name="Feng Y."/>
            <person name="Zong Z."/>
        </authorList>
    </citation>
    <scope>NUCLEOTIDE SEQUENCE [LARGE SCALE GENOMIC DNA]</scope>
    <source>
        <strain evidence="5 6">WCHAP100012</strain>
    </source>
</reference>
<dbReference type="AlphaFoldDB" id="A0AAE8GCB1"/>
<proteinExistence type="predicted"/>
<comment type="caution">
    <text evidence="5">The sequence shown here is derived from an EMBL/GenBank/DDBJ whole genome shotgun (WGS) entry which is preliminary data.</text>
</comment>
<evidence type="ECO:0000259" key="4">
    <source>
        <dbReference type="Pfam" id="PF25800"/>
    </source>
</evidence>
<keyword evidence="3" id="KW-0732">Signal</keyword>
<evidence type="ECO:0000256" key="2">
    <source>
        <dbReference type="SAM" id="MobiDB-lite"/>
    </source>
</evidence>
<organism evidence="5 6">
    <name type="scientific">Acinetobacter pittii</name>
    <name type="common">Acinetobacter genomosp. 3</name>
    <dbReference type="NCBI Taxonomy" id="48296"/>
    <lineage>
        <taxon>Bacteria</taxon>
        <taxon>Pseudomonadati</taxon>
        <taxon>Pseudomonadota</taxon>
        <taxon>Gammaproteobacteria</taxon>
        <taxon>Moraxellales</taxon>
        <taxon>Moraxellaceae</taxon>
        <taxon>Acinetobacter</taxon>
        <taxon>Acinetobacter calcoaceticus/baumannii complex</taxon>
    </lineage>
</organism>
<feature type="chain" id="PRO_5042046211" description="FimV N-terminal domain-containing protein" evidence="3">
    <location>
        <begin position="23"/>
        <end position="449"/>
    </location>
</feature>
<feature type="region of interest" description="Disordered" evidence="2">
    <location>
        <begin position="331"/>
        <end position="355"/>
    </location>
</feature>
<evidence type="ECO:0000313" key="6">
    <source>
        <dbReference type="Proteomes" id="UP000294065"/>
    </source>
</evidence>
<dbReference type="EMBL" id="SGTH01000003">
    <property type="protein sequence ID" value="RZH29057.1"/>
    <property type="molecule type" value="Genomic_DNA"/>
</dbReference>
<feature type="region of interest" description="Disordered" evidence="2">
    <location>
        <begin position="160"/>
        <end position="270"/>
    </location>
</feature>
<dbReference type="Pfam" id="PF25800">
    <property type="entry name" value="FimV_N"/>
    <property type="match status" value="1"/>
</dbReference>
<feature type="coiled-coil region" evidence="1">
    <location>
        <begin position="417"/>
        <end position="444"/>
    </location>
</feature>
<feature type="compositionally biased region" description="Polar residues" evidence="2">
    <location>
        <begin position="214"/>
        <end position="270"/>
    </location>
</feature>
<gene>
    <name evidence="5" type="ORF">EXD98_10050</name>
</gene>
<feature type="signal peptide" evidence="3">
    <location>
        <begin position="1"/>
        <end position="22"/>
    </location>
</feature>
<keyword evidence="1" id="KW-0175">Coiled coil</keyword>
<feature type="region of interest" description="Disordered" evidence="2">
    <location>
        <begin position="369"/>
        <end position="390"/>
    </location>
</feature>
<sequence length="449" mass="48990">MTVYNKLKIAIFTIMSSPSIYAITLDPIQIQSAPGDLLYAEMNFQQADPNANLQVSLATPEDLSALGVTHQPPGNLNFYTRQNGQGSGVIVITSSRPVIDPELNIVVKISEGSATRLQHIKTVIKPSSIKKTENNESTLSPQFIVNEKDIALNLPESTRYASPTSASTTNNSNGEHSLNINVGTAPAINTNSSNTLSANSSTQLAQQVTTATTPDQTEIKPTSAKTPTNNSPKTPVKNLTAQKKSVPQKALNQNPAKKQSLSSYKGPASSSKYVVQRNESLWSIANRIAAKTKQPVAKVMRDIQTQNRHAFIQGDVNRLRQGIALNLAHSPAAKPQQNKSKTDIAHTAKSTSGKAKYRLQQAEMSIVAENSQNSTHGSAKKSTQQSQNNTELAVKVMTTREKTVTLQRNVTKLNQTLRLKDQRIQLLNARLAELQQQLKAQQQTHKQKH</sequence>
<dbReference type="RefSeq" id="WP_130173231.1">
    <property type="nucleotide sequence ID" value="NZ_SGTH01000003.1"/>
</dbReference>
<feature type="compositionally biased region" description="Low complexity" evidence="2">
    <location>
        <begin position="189"/>
        <end position="213"/>
    </location>
</feature>
<dbReference type="InterPro" id="IPR057840">
    <property type="entry name" value="FimV_N"/>
</dbReference>